<reference evidence="2 3" key="1">
    <citation type="journal article" date="2020" name="G3 (Bethesda)">
        <title>Improved Reference Genome for Cyclotella cryptica CCMP332, a Model for Cell Wall Morphogenesis, Salinity Adaptation, and Lipid Production in Diatoms (Bacillariophyta).</title>
        <authorList>
            <person name="Roberts W.R."/>
            <person name="Downey K.M."/>
            <person name="Ruck E.C."/>
            <person name="Traller J.C."/>
            <person name="Alverson A.J."/>
        </authorList>
    </citation>
    <scope>NUCLEOTIDE SEQUENCE [LARGE SCALE GENOMIC DNA]</scope>
    <source>
        <strain evidence="2 3">CCMP332</strain>
    </source>
</reference>
<comment type="caution">
    <text evidence="2">The sequence shown here is derived from an EMBL/GenBank/DDBJ whole genome shotgun (WGS) entry which is preliminary data.</text>
</comment>
<dbReference type="PANTHER" id="PTHR47942:SF63">
    <property type="entry name" value="PENTATRICOPEPTIDE REPEAT-CONTAINING PROTEIN"/>
    <property type="match status" value="1"/>
</dbReference>
<organism evidence="2 3">
    <name type="scientific">Cyclotella cryptica</name>
    <dbReference type="NCBI Taxonomy" id="29204"/>
    <lineage>
        <taxon>Eukaryota</taxon>
        <taxon>Sar</taxon>
        <taxon>Stramenopiles</taxon>
        <taxon>Ochrophyta</taxon>
        <taxon>Bacillariophyta</taxon>
        <taxon>Coscinodiscophyceae</taxon>
        <taxon>Thalassiosirophycidae</taxon>
        <taxon>Stephanodiscales</taxon>
        <taxon>Stephanodiscaceae</taxon>
        <taxon>Cyclotella</taxon>
    </lineage>
</organism>
<dbReference type="InterPro" id="IPR002885">
    <property type="entry name" value="PPR_rpt"/>
</dbReference>
<dbReference type="Proteomes" id="UP001516023">
    <property type="component" value="Unassembled WGS sequence"/>
</dbReference>
<evidence type="ECO:0000313" key="2">
    <source>
        <dbReference type="EMBL" id="KAL3792689.1"/>
    </source>
</evidence>
<dbReference type="InterPro" id="IPR011990">
    <property type="entry name" value="TPR-like_helical_dom_sf"/>
</dbReference>
<evidence type="ECO:0000256" key="1">
    <source>
        <dbReference type="ARBA" id="ARBA00022737"/>
    </source>
</evidence>
<name>A0ABD3PYQ4_9STRA</name>
<proteinExistence type="predicted"/>
<dbReference type="AlphaFoldDB" id="A0ABD3PYQ4"/>
<protein>
    <recommendedName>
        <fullName evidence="4">Pentacotripeptide-repeat region of PRORP domain-containing protein</fullName>
    </recommendedName>
</protein>
<dbReference type="EMBL" id="JABMIG020000099">
    <property type="protein sequence ID" value="KAL3792689.1"/>
    <property type="molecule type" value="Genomic_DNA"/>
</dbReference>
<dbReference type="PANTHER" id="PTHR47942">
    <property type="entry name" value="TETRATRICOPEPTIDE REPEAT (TPR)-LIKE SUPERFAMILY PROTEIN-RELATED"/>
    <property type="match status" value="1"/>
</dbReference>
<accession>A0ABD3PYQ4</accession>
<evidence type="ECO:0000313" key="3">
    <source>
        <dbReference type="Proteomes" id="UP001516023"/>
    </source>
</evidence>
<evidence type="ECO:0008006" key="4">
    <source>
        <dbReference type="Google" id="ProtNLM"/>
    </source>
</evidence>
<gene>
    <name evidence="2" type="ORF">HJC23_009417</name>
</gene>
<keyword evidence="3" id="KW-1185">Reference proteome</keyword>
<dbReference type="Pfam" id="PF13812">
    <property type="entry name" value="PPR_3"/>
    <property type="match status" value="1"/>
</dbReference>
<dbReference type="Gene3D" id="1.25.40.10">
    <property type="entry name" value="Tetratricopeptide repeat domain"/>
    <property type="match status" value="5"/>
</dbReference>
<keyword evidence="1" id="KW-0677">Repeat</keyword>
<dbReference type="InterPro" id="IPR051222">
    <property type="entry name" value="PPR/CCM1_RNA-binding"/>
</dbReference>
<sequence length="964" mass="108146">MRRSAGLQLVSQELTRLQCQARPRPLCPPRNCRLASSTSSYTSRNISCISPSFAGAHHSHHRDIARSNFKRHVSSRTHTSASFTPSFPNDHDHTHSLHSNIHYILSQTKIPVGRMNNINRQKARSFLFITSKWANEQGATLSEALLERLHQEQETNHNEAIVDTDMYNACMHAWNISGADGKIIVQNVESILTRMEQRCADDTLHNSHRARPDRTSYNCLLHSYSKCDEDSSWKVQAVLEKMNAMAQESKDREYASKVQPDEITYNTVMNYYATRTKSKFAAQHAEDILLQMSELSQHTNSNVRITSTSFNIVLKAWSNSGCGWEGAERAKSLLHKMIQWHNHGHANVAPTAVSFSTVMDAYTKVERVHASTAVENAMELLDWMEASSISDPEHVHSCYNAMAKVCIRMGVENVGERVMELMRRMKNMDAVPDERMYTRCIEAYAREGSEGAFAVAFGVLDEMREHLQCNPSSVAFNSLLDALLKKQTDQSMELAEKLMKKMESLGGDSRPDIASYNMMISALSRSSCKGSEQKAVDYLRSMLRSFNNDHYSKAKPTSFVFNSVIAMLDRSSEEWADDVMYKTLMSMENQQRQGNASVIPDTITYNTVIGKLSKRPTKENAKKVMKLLTQMESKEEDGNFDASPDIITYTNILKIQSKLDPNRASDIASRYVTRSLARSPLPPMDRVGLRALLMALSRSGKFENAFDAISLWERLEGCGKTTKLLDSDTCNLVLLAFSKVKTEQSADIVLSFLTERLKRLSNGDKSIVLPTVVGMNAALTVLSNSGRINDALSIVEIMKALYMNGHSKLQPDPGCYTSILTSVASVQSSSKNNALYAEKVLKKAKEELEVVPITLVNAAINACAWTSGDQNDKKRAIQIAFEIFDQTKERSSYDAVTFGLMIKACMKLSSDDDTRFKLVQRLFQVCAKNGLVGNMVMREIGHFKPMLLPDGKVPQAWKIHANDK</sequence>